<evidence type="ECO:0000313" key="1">
    <source>
        <dbReference type="EMBL" id="MCA9390470.1"/>
    </source>
</evidence>
<dbReference type="EMBL" id="JAGQKX010000103">
    <property type="protein sequence ID" value="MCA9390470.1"/>
    <property type="molecule type" value="Genomic_DNA"/>
</dbReference>
<reference evidence="1" key="1">
    <citation type="submission" date="2020-04" db="EMBL/GenBank/DDBJ databases">
        <authorList>
            <person name="Zhang T."/>
        </authorList>
    </citation>
    <scope>NUCLEOTIDE SEQUENCE</scope>
    <source>
        <strain evidence="1">HKST-UBA01</strain>
    </source>
</reference>
<comment type="caution">
    <text evidence="1">The sequence shown here is derived from an EMBL/GenBank/DDBJ whole genome shotgun (WGS) entry which is preliminary data.</text>
</comment>
<proteinExistence type="predicted"/>
<organism evidence="1 2">
    <name type="scientific">candidate division WWE3 bacterium</name>
    <dbReference type="NCBI Taxonomy" id="2053526"/>
    <lineage>
        <taxon>Bacteria</taxon>
        <taxon>Katanobacteria</taxon>
    </lineage>
</organism>
<sequence length="77" mass="8456">MSSVTAVNVHEVTIRLGDTEVKGYYFADEGIVRIFNSETVISTDTVTVLTTEGEESFPILHLTLKVVKPTIIEEVTA</sequence>
<protein>
    <submittedName>
        <fullName evidence="1">Uncharacterized protein</fullName>
    </submittedName>
</protein>
<dbReference type="AlphaFoldDB" id="A0A955LH36"/>
<evidence type="ECO:0000313" key="2">
    <source>
        <dbReference type="Proteomes" id="UP000701698"/>
    </source>
</evidence>
<name>A0A955LH36_UNCKA</name>
<reference evidence="1" key="2">
    <citation type="journal article" date="2021" name="Microbiome">
        <title>Successional dynamics and alternative stable states in a saline activated sludge microbial community over 9 years.</title>
        <authorList>
            <person name="Wang Y."/>
            <person name="Ye J."/>
            <person name="Ju F."/>
            <person name="Liu L."/>
            <person name="Boyd J.A."/>
            <person name="Deng Y."/>
            <person name="Parks D.H."/>
            <person name="Jiang X."/>
            <person name="Yin X."/>
            <person name="Woodcroft B.J."/>
            <person name="Tyson G.W."/>
            <person name="Hugenholtz P."/>
            <person name="Polz M.F."/>
            <person name="Zhang T."/>
        </authorList>
    </citation>
    <scope>NUCLEOTIDE SEQUENCE</scope>
    <source>
        <strain evidence="1">HKST-UBA01</strain>
    </source>
</reference>
<dbReference type="Proteomes" id="UP000701698">
    <property type="component" value="Unassembled WGS sequence"/>
</dbReference>
<accession>A0A955LH36</accession>
<gene>
    <name evidence="1" type="ORF">KC571_03630</name>
</gene>